<feature type="transmembrane region" description="Helical" evidence="1">
    <location>
        <begin position="315"/>
        <end position="335"/>
    </location>
</feature>
<keyword evidence="4" id="KW-1185">Reference proteome</keyword>
<gene>
    <name evidence="3" type="ORF">RU87_GL000406</name>
</gene>
<accession>A0A2A5RXL6</accession>
<feature type="transmembrane region" description="Helical" evidence="1">
    <location>
        <begin position="287"/>
        <end position="309"/>
    </location>
</feature>
<sequence>MDNKKEYQALFSETLAKIDSENKNLTKMNILVSGKSGVGKSTLINAVFGEELADTGVGKPMTNKIKLIAKKGFPIQIYDTVGLELKATKFDVKSILKVISKNDIKKLIQKKQKTKGVDDDIHVAWYAISGNSARIEKVEIDLINWLINQGIPVILVLTKSFDQTESKRLKRELLDVVPRASAVVRTLAKPSDTTDAFGVEELIETTFDVLPDGINTAFVHSQSACIELKKREAQKVVTSSMAKNFGIGFAPLPGMDAPLMMGAQTAMIAKITNIFGVDVRKKQIETIILSMLGVYGAMIAGKSLAGGIAKLVPGIGTIGGGLISGSVGMVITGALGRTYIELMTLVVTKKVDLSAITPNELTDLLVSLMPKFLPNFPKQLKMK</sequence>
<dbReference type="InterPro" id="IPR006073">
    <property type="entry name" value="GTP-bd"/>
</dbReference>
<dbReference type="Proteomes" id="UP000242246">
    <property type="component" value="Unassembled WGS sequence"/>
</dbReference>
<dbReference type="InterPro" id="IPR027417">
    <property type="entry name" value="P-loop_NTPase"/>
</dbReference>
<dbReference type="Pfam" id="PF01926">
    <property type="entry name" value="MMR_HSR1"/>
    <property type="match status" value="1"/>
</dbReference>
<dbReference type="GO" id="GO:0005525">
    <property type="term" value="F:GTP binding"/>
    <property type="evidence" value="ECO:0007669"/>
    <property type="project" value="InterPro"/>
</dbReference>
<keyword evidence="1" id="KW-1133">Transmembrane helix</keyword>
<name>A0A2A5RXL6_9LACT</name>
<dbReference type="SUPFAM" id="SSF52540">
    <property type="entry name" value="P-loop containing nucleoside triphosphate hydrolases"/>
    <property type="match status" value="1"/>
</dbReference>
<dbReference type="Gene3D" id="3.40.50.300">
    <property type="entry name" value="P-loop containing nucleotide triphosphate hydrolases"/>
    <property type="match status" value="1"/>
</dbReference>
<dbReference type="STRING" id="1348632.GCA_001591745_01464"/>
<dbReference type="RefSeq" id="WP_068163804.1">
    <property type="nucleotide sequence ID" value="NZ_JXJX01000011.1"/>
</dbReference>
<evidence type="ECO:0000313" key="3">
    <source>
        <dbReference type="EMBL" id="PCS05944.1"/>
    </source>
</evidence>
<organism evidence="3 4">
    <name type="scientific">Pseudolactococcus plantarum</name>
    <dbReference type="NCBI Taxonomy" id="1365"/>
    <lineage>
        <taxon>Bacteria</taxon>
        <taxon>Bacillati</taxon>
        <taxon>Bacillota</taxon>
        <taxon>Bacilli</taxon>
        <taxon>Lactobacillales</taxon>
        <taxon>Streptococcaceae</taxon>
        <taxon>Pseudolactococcus</taxon>
    </lineage>
</organism>
<reference evidence="3 4" key="1">
    <citation type="submission" date="2014-12" db="EMBL/GenBank/DDBJ databases">
        <title>Draft genome sequences of 10 type strains of Lactococcus.</title>
        <authorList>
            <person name="Sun Z."/>
            <person name="Zhong Z."/>
            <person name="Liu W."/>
            <person name="Zhang W."/>
            <person name="Zhang H."/>
        </authorList>
    </citation>
    <scope>NUCLEOTIDE SEQUENCE [LARGE SCALE GENOMIC DNA]</scope>
    <source>
        <strain evidence="3 4">DSM 20686</strain>
    </source>
</reference>
<dbReference type="AlphaFoldDB" id="A0A2A5RXL6"/>
<evidence type="ECO:0000256" key="1">
    <source>
        <dbReference type="SAM" id="Phobius"/>
    </source>
</evidence>
<comment type="caution">
    <text evidence="3">The sequence shown here is derived from an EMBL/GenBank/DDBJ whole genome shotgun (WGS) entry which is preliminary data.</text>
</comment>
<evidence type="ECO:0000313" key="4">
    <source>
        <dbReference type="Proteomes" id="UP000242246"/>
    </source>
</evidence>
<evidence type="ECO:0000259" key="2">
    <source>
        <dbReference type="Pfam" id="PF01926"/>
    </source>
</evidence>
<keyword evidence="1" id="KW-0472">Membrane</keyword>
<dbReference type="OrthoDB" id="9255830at2"/>
<feature type="domain" description="G" evidence="2">
    <location>
        <begin position="30"/>
        <end position="159"/>
    </location>
</feature>
<protein>
    <recommendedName>
        <fullName evidence="2">G domain-containing protein</fullName>
    </recommendedName>
</protein>
<keyword evidence="1" id="KW-0812">Transmembrane</keyword>
<dbReference type="EMBL" id="JXJX01000011">
    <property type="protein sequence ID" value="PCS05944.1"/>
    <property type="molecule type" value="Genomic_DNA"/>
</dbReference>
<proteinExistence type="predicted"/>